<evidence type="ECO:0000256" key="2">
    <source>
        <dbReference type="ARBA" id="ARBA00004123"/>
    </source>
</evidence>
<dbReference type="PANTHER" id="PTHR18829:SF0">
    <property type="entry name" value="PROTEIN YAE1 HOMOLOG"/>
    <property type="match status" value="1"/>
</dbReference>
<feature type="region of interest" description="Disordered" evidence="10">
    <location>
        <begin position="36"/>
        <end position="55"/>
    </location>
</feature>
<protein>
    <recommendedName>
        <fullName evidence="7">Protein YAE1</fullName>
    </recommendedName>
    <alternativeName>
        <fullName evidence="6">Protein yae1</fullName>
    </alternativeName>
</protein>
<evidence type="ECO:0000313" key="12">
    <source>
        <dbReference type="EMBL" id="KAK4088438.1"/>
    </source>
</evidence>
<dbReference type="PANTHER" id="PTHR18829">
    <property type="entry name" value="PROTEIN YAE1 HOMOLOG"/>
    <property type="match status" value="1"/>
</dbReference>
<keyword evidence="9" id="KW-0539">Nucleus</keyword>
<dbReference type="Proteomes" id="UP000245956">
    <property type="component" value="Unassembled WGS sequence"/>
</dbReference>
<dbReference type="EMBL" id="LSBH01000001">
    <property type="protein sequence ID" value="OAQ86392.1"/>
    <property type="molecule type" value="Genomic_DNA"/>
</dbReference>
<dbReference type="InterPro" id="IPR019191">
    <property type="entry name" value="Essential_protein_Yae1_N"/>
</dbReference>
<dbReference type="EMBL" id="LCWV01000008">
    <property type="protein sequence ID" value="PWI71087.1"/>
    <property type="molecule type" value="Genomic_DNA"/>
</dbReference>
<evidence type="ECO:0000256" key="8">
    <source>
        <dbReference type="ARBA" id="ARBA00022490"/>
    </source>
</evidence>
<dbReference type="Pfam" id="PF09811">
    <property type="entry name" value="Yae1_N"/>
    <property type="match status" value="1"/>
</dbReference>
<dbReference type="Proteomes" id="UP001287286">
    <property type="component" value="Unassembled WGS sequence"/>
</dbReference>
<evidence type="ECO:0000256" key="9">
    <source>
        <dbReference type="ARBA" id="ARBA00023242"/>
    </source>
</evidence>
<dbReference type="InterPro" id="IPR038881">
    <property type="entry name" value="Yae1-like"/>
</dbReference>
<dbReference type="GO" id="GO:0005634">
    <property type="term" value="C:nucleus"/>
    <property type="evidence" value="ECO:0007669"/>
    <property type="project" value="UniProtKB-SubCell"/>
</dbReference>
<evidence type="ECO:0000313" key="14">
    <source>
        <dbReference type="EMBL" id="PWI71087.1"/>
    </source>
</evidence>
<evidence type="ECO:0000313" key="17">
    <source>
        <dbReference type="Proteomes" id="UP001287286"/>
    </source>
</evidence>
<evidence type="ECO:0000313" key="13">
    <source>
        <dbReference type="EMBL" id="OAQ86392.1"/>
    </source>
</evidence>
<evidence type="ECO:0000256" key="7">
    <source>
        <dbReference type="ARBA" id="ARBA00018400"/>
    </source>
</evidence>
<evidence type="ECO:0000313" key="15">
    <source>
        <dbReference type="Proteomes" id="UP000078240"/>
    </source>
</evidence>
<evidence type="ECO:0000256" key="5">
    <source>
        <dbReference type="ARBA" id="ARBA00011427"/>
    </source>
</evidence>
<comment type="subcellular location">
    <subcellularLocation>
        <location evidence="3">Cytoplasm</location>
    </subcellularLocation>
    <subcellularLocation>
        <location evidence="2">Nucleus</location>
    </subcellularLocation>
</comment>
<evidence type="ECO:0000259" key="11">
    <source>
        <dbReference type="Pfam" id="PF09811"/>
    </source>
</evidence>
<feature type="region of interest" description="Disordered" evidence="10">
    <location>
        <begin position="1"/>
        <end position="30"/>
    </location>
</feature>
<reference evidence="13 15" key="3">
    <citation type="submission" date="2016-01" db="EMBL/GenBank/DDBJ databases">
        <title>Biosynthesis of antibiotic leucinostatins and their inhibition on Phytophthora in bio-control Purpureocillium lilacinum.</title>
        <authorList>
            <person name="Wang G."/>
            <person name="Liu Z."/>
            <person name="Lin R."/>
            <person name="Li E."/>
            <person name="Mao Z."/>
            <person name="Ling J."/>
            <person name="Yin W."/>
            <person name="Xie B."/>
        </authorList>
    </citation>
    <scope>NUCLEOTIDE SEQUENCE [LARGE SCALE GENOMIC DNA]</scope>
    <source>
        <strain evidence="13">PLBJ-1</strain>
    </source>
</reference>
<reference evidence="14" key="1">
    <citation type="submission" date="2015-05" db="EMBL/GenBank/DDBJ databases">
        <authorList>
            <person name="Wang D.B."/>
            <person name="Wang M."/>
        </authorList>
    </citation>
    <scope>NUCLEOTIDE SEQUENCE</scope>
    <source>
        <strain evidence="14">36-1</strain>
    </source>
</reference>
<evidence type="ECO:0000256" key="1">
    <source>
        <dbReference type="ARBA" id="ARBA00003836"/>
    </source>
</evidence>
<dbReference type="EMBL" id="JAWRVI010000025">
    <property type="protein sequence ID" value="KAK4088438.1"/>
    <property type="molecule type" value="Genomic_DNA"/>
</dbReference>
<comment type="caution">
    <text evidence="13">The sequence shown here is derived from an EMBL/GenBank/DDBJ whole genome shotgun (WGS) entry which is preliminary data.</text>
</comment>
<dbReference type="GO" id="GO:0005737">
    <property type="term" value="C:cytoplasm"/>
    <property type="evidence" value="ECO:0007669"/>
    <property type="project" value="UniProtKB-SubCell"/>
</dbReference>
<proteinExistence type="inferred from homology"/>
<feature type="domain" description="Essential protein Yae1 N-terminal" evidence="11">
    <location>
        <begin position="75"/>
        <end position="113"/>
    </location>
</feature>
<dbReference type="Proteomes" id="UP000078240">
    <property type="component" value="Unassembled WGS sequence"/>
</dbReference>
<comment type="similarity">
    <text evidence="4">Belongs to the YAE1 family.</text>
</comment>
<evidence type="ECO:0000256" key="10">
    <source>
        <dbReference type="SAM" id="MobiDB-lite"/>
    </source>
</evidence>
<accession>A0A179H8Y9</accession>
<reference evidence="14 16" key="2">
    <citation type="journal article" date="2016" name="Front. Microbiol.">
        <title>Genome and transcriptome sequences reveal the specific parasitism of the nematophagous Purpureocillium lilacinum 36-1.</title>
        <authorList>
            <person name="Xie J."/>
            <person name="Li S."/>
            <person name="Mo C."/>
            <person name="Xiao X."/>
            <person name="Peng D."/>
            <person name="Wang G."/>
            <person name="Xiao Y."/>
        </authorList>
    </citation>
    <scope>NUCLEOTIDE SEQUENCE [LARGE SCALE GENOMIC DNA]</scope>
    <source>
        <strain evidence="14 16">36-1</strain>
    </source>
</reference>
<reference evidence="12 17" key="5">
    <citation type="journal article" date="2024" name="Microbiol. Resour. Announc.">
        <title>Genome annotations for the ascomycete fungi Trichoderma harzianum, Trichoderma aggressivum, and Purpureocillium lilacinum.</title>
        <authorList>
            <person name="Beijen E.P.W."/>
            <person name="Ohm R.A."/>
        </authorList>
    </citation>
    <scope>NUCLEOTIDE SEQUENCE [LARGE SCALE GENOMIC DNA]</scope>
    <source>
        <strain evidence="12 17">CBS 150709</strain>
    </source>
</reference>
<sequence>MHFQPIEASDEDAYLPHGGGGGLEAAAASRAAHDELLDDVFGSEPPSPAAEHRDLRGAAHPSDMHRLETEHATAGYREGITVSKESSMQAGFDEGFSLGAAIGLQVGQLLGTLEGVFDAVKGEPGEAAKVAESQLAMAREELATSRIFSTDYWAPDGNWTYKVEAGEGGDVLFSDVAKAHPLLRKWSDIVDEQVRQWKIDPTILHEENAVRLTSTTDGPLISSAPLSSSKPLDW</sequence>
<evidence type="ECO:0000256" key="6">
    <source>
        <dbReference type="ARBA" id="ARBA00017286"/>
    </source>
</evidence>
<keyword evidence="8" id="KW-0963">Cytoplasm</keyword>
<organism evidence="13 15">
    <name type="scientific">Purpureocillium lilacinum</name>
    <name type="common">Paecilomyces lilacinus</name>
    <dbReference type="NCBI Taxonomy" id="33203"/>
    <lineage>
        <taxon>Eukaryota</taxon>
        <taxon>Fungi</taxon>
        <taxon>Dikarya</taxon>
        <taxon>Ascomycota</taxon>
        <taxon>Pezizomycotina</taxon>
        <taxon>Sordariomycetes</taxon>
        <taxon>Hypocreomycetidae</taxon>
        <taxon>Hypocreales</taxon>
        <taxon>Ophiocordycipitaceae</taxon>
        <taxon>Purpureocillium</taxon>
    </lineage>
</organism>
<gene>
    <name evidence="14" type="ORF">PCL_12455</name>
    <name evidence="12" type="ORF">Purlil1_7317</name>
    <name evidence="13" type="ORF">VFPBJ_00432</name>
</gene>
<evidence type="ECO:0000256" key="4">
    <source>
        <dbReference type="ARBA" id="ARBA00007096"/>
    </source>
</evidence>
<reference evidence="12" key="4">
    <citation type="submission" date="2023-11" db="EMBL/GenBank/DDBJ databases">
        <authorList>
            <person name="Beijen E."/>
            <person name="Ohm R.A."/>
        </authorList>
    </citation>
    <scope>NUCLEOTIDE SEQUENCE</scope>
    <source>
        <strain evidence="12">CBS 150709</strain>
    </source>
</reference>
<keyword evidence="17" id="KW-1185">Reference proteome</keyword>
<comment type="subunit">
    <text evidence="5">May form a complex with LTO1.</text>
</comment>
<evidence type="ECO:0000313" key="16">
    <source>
        <dbReference type="Proteomes" id="UP000245956"/>
    </source>
</evidence>
<comment type="function">
    <text evidence="1">The complex LTO1:YAE1 may function as a target specific adapter that probably recruits apo-RPLI1 to the cytosolic iron-sulfur protein assembly (CIA) complex machinery. May be required for biogenesis of the large ribosomal subunit and initiation of translation.</text>
</comment>
<name>A0A179H8Y9_PURLI</name>
<evidence type="ECO:0000256" key="3">
    <source>
        <dbReference type="ARBA" id="ARBA00004496"/>
    </source>
</evidence>
<dbReference type="AlphaFoldDB" id="A0A179H8Y9"/>